<keyword evidence="3" id="KW-1185">Reference proteome</keyword>
<dbReference type="AlphaFoldDB" id="A0A8S1SMP4"/>
<dbReference type="EMBL" id="CAJJDO010000009">
    <property type="protein sequence ID" value="CAD8140736.1"/>
    <property type="molecule type" value="Genomic_DNA"/>
</dbReference>
<keyword evidence="1" id="KW-1133">Transmembrane helix</keyword>
<protein>
    <recommendedName>
        <fullName evidence="4">Transmembrane protein</fullName>
    </recommendedName>
</protein>
<accession>A0A8S1SMP4</accession>
<keyword evidence="1" id="KW-0472">Membrane</keyword>
<name>A0A8S1SMP4_9CILI</name>
<keyword evidence="1" id="KW-0812">Transmembrane</keyword>
<reference evidence="2" key="1">
    <citation type="submission" date="2021-01" db="EMBL/GenBank/DDBJ databases">
        <authorList>
            <consortium name="Genoscope - CEA"/>
            <person name="William W."/>
        </authorList>
    </citation>
    <scope>NUCLEOTIDE SEQUENCE</scope>
</reference>
<organism evidence="2 3">
    <name type="scientific">Paramecium pentaurelia</name>
    <dbReference type="NCBI Taxonomy" id="43138"/>
    <lineage>
        <taxon>Eukaryota</taxon>
        <taxon>Sar</taxon>
        <taxon>Alveolata</taxon>
        <taxon>Ciliophora</taxon>
        <taxon>Intramacronucleata</taxon>
        <taxon>Oligohymenophorea</taxon>
        <taxon>Peniculida</taxon>
        <taxon>Parameciidae</taxon>
        <taxon>Paramecium</taxon>
    </lineage>
</organism>
<comment type="caution">
    <text evidence="2">The sequence shown here is derived from an EMBL/GenBank/DDBJ whole genome shotgun (WGS) entry which is preliminary data.</text>
</comment>
<evidence type="ECO:0000313" key="2">
    <source>
        <dbReference type="EMBL" id="CAD8140736.1"/>
    </source>
</evidence>
<evidence type="ECO:0000313" key="3">
    <source>
        <dbReference type="Proteomes" id="UP000689195"/>
    </source>
</evidence>
<dbReference type="Proteomes" id="UP000689195">
    <property type="component" value="Unassembled WGS sequence"/>
</dbReference>
<gene>
    <name evidence="2" type="ORF">PPENT_87.1.T0090255</name>
</gene>
<evidence type="ECO:0000256" key="1">
    <source>
        <dbReference type="SAM" id="Phobius"/>
    </source>
</evidence>
<evidence type="ECO:0008006" key="4">
    <source>
        <dbReference type="Google" id="ProtNLM"/>
    </source>
</evidence>
<sequence>MNRMLKNKQNSITIKSKPIAVQNKLANETISKKDCLIQLLILVLYISFKMNTFQNIIYLKTIELAVFYTDIFLNEKKISRKKIYLLALVLSIKLRKLINLILILVQLKSNQKINKNI</sequence>
<proteinExistence type="predicted"/>
<feature type="transmembrane region" description="Helical" evidence="1">
    <location>
        <begin position="83"/>
        <end position="105"/>
    </location>
</feature>